<dbReference type="CDD" id="cd17873">
    <property type="entry name" value="FlhF"/>
    <property type="match status" value="1"/>
</dbReference>
<keyword evidence="10" id="KW-0472">Membrane</keyword>
<comment type="subcellular location">
    <subcellularLocation>
        <location evidence="1">Cell membrane</location>
        <topology evidence="1">Peripheral membrane protein</topology>
        <orientation evidence="1">Cytoplasmic side</orientation>
    </subcellularLocation>
</comment>
<evidence type="ECO:0000256" key="7">
    <source>
        <dbReference type="ARBA" id="ARBA00022795"/>
    </source>
</evidence>
<keyword evidence="5" id="KW-1003">Cell membrane</keyword>
<dbReference type="Pfam" id="PF00448">
    <property type="entry name" value="SRP54"/>
    <property type="match status" value="1"/>
</dbReference>
<accession>A0A3B0Y8Y8</accession>
<evidence type="ECO:0000256" key="8">
    <source>
        <dbReference type="ARBA" id="ARBA00022927"/>
    </source>
</evidence>
<keyword evidence="17" id="KW-0969">Cilium</keyword>
<feature type="region of interest" description="Disordered" evidence="14">
    <location>
        <begin position="117"/>
        <end position="142"/>
    </location>
</feature>
<dbReference type="InterPro" id="IPR020006">
    <property type="entry name" value="FlhF"/>
</dbReference>
<evidence type="ECO:0000256" key="13">
    <source>
        <dbReference type="ARBA" id="ARBA00030866"/>
    </source>
</evidence>
<evidence type="ECO:0000256" key="3">
    <source>
        <dbReference type="ARBA" id="ARBA00014919"/>
    </source>
</evidence>
<keyword evidence="11" id="KW-1006">Bacterial flagellum protein export</keyword>
<evidence type="ECO:0000256" key="6">
    <source>
        <dbReference type="ARBA" id="ARBA00022741"/>
    </source>
</evidence>
<evidence type="ECO:0000256" key="9">
    <source>
        <dbReference type="ARBA" id="ARBA00023134"/>
    </source>
</evidence>
<dbReference type="GO" id="GO:0015031">
    <property type="term" value="P:protein transport"/>
    <property type="evidence" value="ECO:0007669"/>
    <property type="project" value="UniProtKB-KW"/>
</dbReference>
<dbReference type="InterPro" id="IPR047040">
    <property type="entry name" value="FlhF__GTPase_dom"/>
</dbReference>
<comment type="function">
    <text evidence="12">Necessary for flagellar biosynthesis. May be involved in translocation of the flagellum.</text>
</comment>
<evidence type="ECO:0000256" key="4">
    <source>
        <dbReference type="ARBA" id="ARBA00022448"/>
    </source>
</evidence>
<evidence type="ECO:0000256" key="5">
    <source>
        <dbReference type="ARBA" id="ARBA00022475"/>
    </source>
</evidence>
<dbReference type="GO" id="GO:0003924">
    <property type="term" value="F:GTPase activity"/>
    <property type="evidence" value="ECO:0007669"/>
    <property type="project" value="InterPro"/>
</dbReference>
<comment type="similarity">
    <text evidence="2">Belongs to the GTP-binding SRP family.</text>
</comment>
<dbReference type="SMART" id="SM00382">
    <property type="entry name" value="AAA"/>
    <property type="match status" value="1"/>
</dbReference>
<sequence length="454" mass="49678">MQVKRFVADDMRSAMRQVKEEIGADAVILSNRVVDGKVEILAARDFDESLINEALDQSLIKSKPDGAAAHYERRAAEREQVQRELQQAHAYQQVHQQEAQLTLDEQNLSPANTALKPHQAAGLSQHKQTGRVTDSDSSEAPLGTSVMQMRDELKSLRAMIENQQIAGAWSEMASRYPIRVSLYKRLTEIGLSQEVCKYLAKGLDHSVDIEQAMQAALKQLVHQIPIANDDILERGGVYAMVGPTGVGKTTTVAKLAARFSMQHGARHVALISTDTYRIGAHEQLMTYGRLLGVAVHCANDTPALQQLLNKLHDKKLVLIDTAGMSQRDLSLSQQFAHLSHPASMIKPYLVLAANAQLATLNEVIMAFKEADIAGCILTKLDEAANLGGALSAIVKHSLAIAYVSNGQKVPEDLLPARARDLVNLAIVHAKRHKLPVDDEFLSVAFAQGMNHAPL</sequence>
<organism evidence="17">
    <name type="scientific">hydrothermal vent metagenome</name>
    <dbReference type="NCBI Taxonomy" id="652676"/>
    <lineage>
        <taxon>unclassified sequences</taxon>
        <taxon>metagenomes</taxon>
        <taxon>ecological metagenomes</taxon>
    </lineage>
</organism>
<keyword evidence="7" id="KW-1005">Bacterial flagellum biogenesis</keyword>
<dbReference type="InterPro" id="IPR027417">
    <property type="entry name" value="P-loop_NTPase"/>
</dbReference>
<dbReference type="Gene3D" id="1.20.120.1380">
    <property type="entry name" value="Flagellar FlhF biosynthesis protein, N domain"/>
    <property type="match status" value="1"/>
</dbReference>
<keyword evidence="8" id="KW-0653">Protein transport</keyword>
<dbReference type="GO" id="GO:0006614">
    <property type="term" value="P:SRP-dependent cotranslational protein targeting to membrane"/>
    <property type="evidence" value="ECO:0007669"/>
    <property type="project" value="InterPro"/>
</dbReference>
<keyword evidence="17" id="KW-0966">Cell projection</keyword>
<evidence type="ECO:0000256" key="1">
    <source>
        <dbReference type="ARBA" id="ARBA00004413"/>
    </source>
</evidence>
<dbReference type="NCBIfam" id="TIGR03499">
    <property type="entry name" value="FlhF"/>
    <property type="match status" value="1"/>
</dbReference>
<proteinExistence type="inferred from homology"/>
<dbReference type="InterPro" id="IPR000897">
    <property type="entry name" value="SRP54_GTPase_dom"/>
</dbReference>
<evidence type="ECO:0000256" key="14">
    <source>
        <dbReference type="SAM" id="MobiDB-lite"/>
    </source>
</evidence>
<evidence type="ECO:0000259" key="16">
    <source>
        <dbReference type="SMART" id="SM00962"/>
    </source>
</evidence>
<keyword evidence="6" id="KW-0547">Nucleotide-binding</keyword>
<dbReference type="Gene3D" id="3.40.50.300">
    <property type="entry name" value="P-loop containing nucleotide triphosphate hydrolases"/>
    <property type="match status" value="1"/>
</dbReference>
<dbReference type="SUPFAM" id="SSF52540">
    <property type="entry name" value="P-loop containing nucleoside triphosphate hydrolases"/>
    <property type="match status" value="1"/>
</dbReference>
<gene>
    <name evidence="17" type="ORF">MNBD_GAMMA10-1843</name>
</gene>
<evidence type="ECO:0000256" key="2">
    <source>
        <dbReference type="ARBA" id="ARBA00008531"/>
    </source>
</evidence>
<dbReference type="SMART" id="SM00962">
    <property type="entry name" value="SRP54"/>
    <property type="match status" value="1"/>
</dbReference>
<reference evidence="17" key="1">
    <citation type="submission" date="2018-06" db="EMBL/GenBank/DDBJ databases">
        <authorList>
            <person name="Zhirakovskaya E."/>
        </authorList>
    </citation>
    <scope>NUCLEOTIDE SEQUENCE</scope>
</reference>
<dbReference type="GO" id="GO:0005047">
    <property type="term" value="F:signal recognition particle binding"/>
    <property type="evidence" value="ECO:0007669"/>
    <property type="project" value="TreeGrafter"/>
</dbReference>
<keyword evidence="9" id="KW-0342">GTP-binding</keyword>
<evidence type="ECO:0000259" key="15">
    <source>
        <dbReference type="SMART" id="SM00382"/>
    </source>
</evidence>
<feature type="domain" description="AAA+ ATPase" evidence="15">
    <location>
        <begin position="234"/>
        <end position="371"/>
    </location>
</feature>
<dbReference type="GO" id="GO:0005886">
    <property type="term" value="C:plasma membrane"/>
    <property type="evidence" value="ECO:0007669"/>
    <property type="project" value="UniProtKB-SubCell"/>
</dbReference>
<feature type="domain" description="SRP54-type proteins GTP-binding" evidence="16">
    <location>
        <begin position="235"/>
        <end position="427"/>
    </location>
</feature>
<dbReference type="FunFam" id="3.40.50.300:FF:000695">
    <property type="entry name" value="Flagellar biosynthesis regulator FlhF"/>
    <property type="match status" value="1"/>
</dbReference>
<dbReference type="EMBL" id="UOFJ01000705">
    <property type="protein sequence ID" value="VAW73290.1"/>
    <property type="molecule type" value="Genomic_DNA"/>
</dbReference>
<protein>
    <recommendedName>
        <fullName evidence="3">Flagellar biosynthesis protein FlhF</fullName>
    </recommendedName>
    <alternativeName>
        <fullName evidence="13">Flagella-associated GTP-binding protein</fullName>
    </alternativeName>
</protein>
<dbReference type="InterPro" id="IPR003593">
    <property type="entry name" value="AAA+_ATPase"/>
</dbReference>
<evidence type="ECO:0000256" key="12">
    <source>
        <dbReference type="ARBA" id="ARBA00025337"/>
    </source>
</evidence>
<dbReference type="GO" id="GO:0005525">
    <property type="term" value="F:GTP binding"/>
    <property type="evidence" value="ECO:0007669"/>
    <property type="project" value="UniProtKB-KW"/>
</dbReference>
<evidence type="ECO:0000256" key="10">
    <source>
        <dbReference type="ARBA" id="ARBA00023136"/>
    </source>
</evidence>
<name>A0A3B0Y8Y8_9ZZZZ</name>
<dbReference type="PANTHER" id="PTHR43134:SF3">
    <property type="entry name" value="FLAGELLAR BIOSYNTHESIS PROTEIN FLHF"/>
    <property type="match status" value="1"/>
</dbReference>
<dbReference type="AlphaFoldDB" id="A0A3B0Y8Y8"/>
<keyword evidence="4" id="KW-0813">Transport</keyword>
<dbReference type="GO" id="GO:0044781">
    <property type="term" value="P:bacterial-type flagellum organization"/>
    <property type="evidence" value="ECO:0007669"/>
    <property type="project" value="UniProtKB-KW"/>
</dbReference>
<evidence type="ECO:0000256" key="11">
    <source>
        <dbReference type="ARBA" id="ARBA00023225"/>
    </source>
</evidence>
<dbReference type="PANTHER" id="PTHR43134">
    <property type="entry name" value="SIGNAL RECOGNITION PARTICLE RECEPTOR SUBUNIT ALPHA"/>
    <property type="match status" value="1"/>
</dbReference>
<keyword evidence="17" id="KW-0282">Flagellum</keyword>
<evidence type="ECO:0000313" key="17">
    <source>
        <dbReference type="EMBL" id="VAW73290.1"/>
    </source>
</evidence>